<dbReference type="NCBIfam" id="NF033517">
    <property type="entry name" value="transpos_IS66"/>
    <property type="match status" value="1"/>
</dbReference>
<evidence type="ECO:0000313" key="3">
    <source>
        <dbReference type="Proteomes" id="UP000516384"/>
    </source>
</evidence>
<dbReference type="InterPro" id="IPR004291">
    <property type="entry name" value="Transposase_IS66_central"/>
</dbReference>
<accession>A0A7H0YAL4</accession>
<dbReference type="AlphaFoldDB" id="A0A7H0YAL4"/>
<name>A0A7H0YAL4_9BACL</name>
<dbReference type="EMBL" id="CP061172">
    <property type="protein sequence ID" value="QNR68122.1"/>
    <property type="molecule type" value="Genomic_DNA"/>
</dbReference>
<dbReference type="PANTHER" id="PTHR33678:SF1">
    <property type="entry name" value="BLL1576 PROTEIN"/>
    <property type="match status" value="1"/>
</dbReference>
<organism evidence="2 3">
    <name type="scientific">Paenibacillus peoriae</name>
    <dbReference type="NCBI Taxonomy" id="59893"/>
    <lineage>
        <taxon>Bacteria</taxon>
        <taxon>Bacillati</taxon>
        <taxon>Bacillota</taxon>
        <taxon>Bacilli</taxon>
        <taxon>Bacillales</taxon>
        <taxon>Paenibacillaceae</taxon>
        <taxon>Paenibacillus</taxon>
    </lineage>
</organism>
<sequence>MVHFDETGLQVEGRKHWLHVAGTTSHTHYTIHARRGLKGLEAAGILPNYEGIAIHDAWKPYFAYDQCQHALCNAHHLRELTYILEQEKQLWAGRMIELLVDMKHAVDDRRTRAESFTVAELAGFAERYDLILAHGRLEESMKSAPIEQKRKGRLKQSKAKNLLDRLEFHRLDVLSFLCEFHIPFDNNQAERDVRMMKVQQKVSGTFRSEQGAKTFCRIRGFLSTLKKHSLPVFESIQSVLKGNVALPI</sequence>
<evidence type="ECO:0000259" key="1">
    <source>
        <dbReference type="Pfam" id="PF03050"/>
    </source>
</evidence>
<dbReference type="Pfam" id="PF03050">
    <property type="entry name" value="DDE_Tnp_IS66"/>
    <property type="match status" value="1"/>
</dbReference>
<dbReference type="Proteomes" id="UP000516384">
    <property type="component" value="Chromosome"/>
</dbReference>
<dbReference type="InterPro" id="IPR052344">
    <property type="entry name" value="Transposase-related"/>
</dbReference>
<gene>
    <name evidence="2" type="ORF">IAQ67_03200</name>
</gene>
<dbReference type="PANTHER" id="PTHR33678">
    <property type="entry name" value="BLL1576 PROTEIN"/>
    <property type="match status" value="1"/>
</dbReference>
<reference evidence="2 3" key="1">
    <citation type="submission" date="2020-09" db="EMBL/GenBank/DDBJ databases">
        <title>Characterization of Paenibacillus peoriae strain ZF390 with broad-spectrum antimicrobial activity as a potential biocontrol agent.</title>
        <authorList>
            <person name="Li L."/>
            <person name="Zhao Y."/>
            <person name="Li B."/>
            <person name="Xie X."/>
        </authorList>
    </citation>
    <scope>NUCLEOTIDE SEQUENCE [LARGE SCALE GENOMIC DNA]</scope>
    <source>
        <strain evidence="2 3">ZF390</strain>
    </source>
</reference>
<protein>
    <submittedName>
        <fullName evidence="2">IS66 family transposase</fullName>
    </submittedName>
</protein>
<proteinExistence type="predicted"/>
<evidence type="ECO:0000313" key="2">
    <source>
        <dbReference type="EMBL" id="QNR68122.1"/>
    </source>
</evidence>
<feature type="domain" description="Transposase IS66 central" evidence="1">
    <location>
        <begin position="2"/>
        <end position="213"/>
    </location>
</feature>